<evidence type="ECO:0000256" key="1">
    <source>
        <dbReference type="SAM" id="MobiDB-lite"/>
    </source>
</evidence>
<dbReference type="KEGG" id="asd:AS9A_4273"/>
<keyword evidence="3" id="KW-1185">Reference proteome</keyword>
<organism evidence="2 3">
    <name type="scientific">Hoyosella subflava (strain DSM 45089 / JCM 17490 / NBRC 109087 / DQS3-9A1)</name>
    <name type="common">Amycolicicoccus subflavus</name>
    <dbReference type="NCBI Taxonomy" id="443218"/>
    <lineage>
        <taxon>Bacteria</taxon>
        <taxon>Bacillati</taxon>
        <taxon>Actinomycetota</taxon>
        <taxon>Actinomycetes</taxon>
        <taxon>Mycobacteriales</taxon>
        <taxon>Hoyosellaceae</taxon>
        <taxon>Hoyosella</taxon>
    </lineage>
</organism>
<gene>
    <name evidence="2" type="ordered locus">AS9A_4273</name>
</gene>
<dbReference type="EMBL" id="CP002786">
    <property type="protein sequence ID" value="AEF42706.1"/>
    <property type="molecule type" value="Genomic_DNA"/>
</dbReference>
<evidence type="ECO:0000313" key="3">
    <source>
        <dbReference type="Proteomes" id="UP000009235"/>
    </source>
</evidence>
<dbReference type="STRING" id="443218.AS9A_4273"/>
<feature type="compositionally biased region" description="Basic and acidic residues" evidence="1">
    <location>
        <begin position="28"/>
        <end position="39"/>
    </location>
</feature>
<dbReference type="HOGENOM" id="CLU_2299803_0_0_11"/>
<proteinExistence type="predicted"/>
<feature type="region of interest" description="Disordered" evidence="1">
    <location>
        <begin position="1"/>
        <end position="45"/>
    </location>
</feature>
<dbReference type="Proteomes" id="UP000009235">
    <property type="component" value="Chromosome"/>
</dbReference>
<feature type="compositionally biased region" description="Basic and acidic residues" evidence="1">
    <location>
        <begin position="9"/>
        <end position="21"/>
    </location>
</feature>
<protein>
    <submittedName>
        <fullName evidence="2">Uncharacterized protein</fullName>
    </submittedName>
</protein>
<dbReference type="OrthoDB" id="3709977at2"/>
<dbReference type="RefSeq" id="WP_013809055.1">
    <property type="nucleotide sequence ID" value="NC_015564.1"/>
</dbReference>
<reference evidence="2 3" key="1">
    <citation type="journal article" date="2011" name="J. Bacteriol.">
        <title>Complete genome sequence of Amycolicicoccus subflavus DQS3-9A1T, an actinomycete isolated from crude oil-polluted soil.</title>
        <authorList>
            <person name="Cai M."/>
            <person name="Chen W.M."/>
            <person name="Nie Y."/>
            <person name="Chi C.Q."/>
            <person name="Wang Y.N."/>
            <person name="Tang Y.Q."/>
            <person name="Li G.Y."/>
            <person name="Wu X.L."/>
        </authorList>
    </citation>
    <scope>NUCLEOTIDE SEQUENCE [LARGE SCALE GENOMIC DNA]</scope>
    <source>
        <strain evidence="3">DSM 45089 / DQS3-9A1</strain>
    </source>
</reference>
<accession>F6EL43</accession>
<evidence type="ECO:0000313" key="2">
    <source>
        <dbReference type="EMBL" id="AEF42706.1"/>
    </source>
</evidence>
<name>F6EL43_HOYSD</name>
<sequence>MAGMTMSETDDKIMATQRDKQGQTIARAVDRSHEAREQGGEPDAAWSMGEKLLNALIFERQDQLDALDYSEAEAIDRLRYDFGVTAEQFPDILTRIRAQL</sequence>
<dbReference type="AlphaFoldDB" id="F6EL43"/>